<dbReference type="InterPro" id="IPR036380">
    <property type="entry name" value="Isochorismatase-like_sf"/>
</dbReference>
<dbReference type="PANTHER" id="PTHR43540:SF6">
    <property type="entry name" value="ISOCHORISMATASE-LIKE DOMAIN-CONTAINING PROTEIN"/>
    <property type="match status" value="1"/>
</dbReference>
<dbReference type="Gene3D" id="3.40.50.850">
    <property type="entry name" value="Isochorismatase-like"/>
    <property type="match status" value="1"/>
</dbReference>
<comment type="caution">
    <text evidence="3">The sequence shown here is derived from an EMBL/GenBank/DDBJ whole genome shotgun (WGS) entry which is preliminary data.</text>
</comment>
<dbReference type="CDD" id="cd01014">
    <property type="entry name" value="nicotinamidase_related"/>
    <property type="match status" value="1"/>
</dbReference>
<feature type="domain" description="Isochorismatase-like" evidence="2">
    <location>
        <begin position="4"/>
        <end position="143"/>
    </location>
</feature>
<evidence type="ECO:0000313" key="4">
    <source>
        <dbReference type="Proteomes" id="UP000661112"/>
    </source>
</evidence>
<proteinExistence type="predicted"/>
<dbReference type="PANTHER" id="PTHR43540">
    <property type="entry name" value="PEROXYUREIDOACRYLATE/UREIDOACRYLATE AMIDOHYDROLASE-RELATED"/>
    <property type="match status" value="1"/>
</dbReference>
<dbReference type="GO" id="GO:0016787">
    <property type="term" value="F:hydrolase activity"/>
    <property type="evidence" value="ECO:0007669"/>
    <property type="project" value="UniProtKB-KW"/>
</dbReference>
<evidence type="ECO:0000256" key="1">
    <source>
        <dbReference type="ARBA" id="ARBA00022801"/>
    </source>
</evidence>
<evidence type="ECO:0000259" key="2">
    <source>
        <dbReference type="Pfam" id="PF00857"/>
    </source>
</evidence>
<sequence>MNRALLVIDVQNEYFTGKLPVSYPSGSLDKILRVMNTAHEKNIPVIVVRHTQPQEDTPIFKKGTPEWELHPDVAQFPYNLLIEKSLPGSFTGTELEAWLRDKGIDTVVISGYMTQMCCDTTARQAAHLGFSVEFLSDATGTLAFQNNGGAATDEELHRAILVAQDGFISKIVSSSQWVENLG</sequence>
<gene>
    <name evidence="3" type="ORF">H6G83_15615</name>
</gene>
<dbReference type="Pfam" id="PF00857">
    <property type="entry name" value="Isochorismatase"/>
    <property type="match status" value="1"/>
</dbReference>
<organism evidence="3 4">
    <name type="scientific">Anabaena azotica FACHB-119</name>
    <dbReference type="NCBI Taxonomy" id="947527"/>
    <lineage>
        <taxon>Bacteria</taxon>
        <taxon>Bacillati</taxon>
        <taxon>Cyanobacteriota</taxon>
        <taxon>Cyanophyceae</taxon>
        <taxon>Nostocales</taxon>
        <taxon>Nostocaceae</taxon>
        <taxon>Anabaena</taxon>
        <taxon>Anabaena azotica</taxon>
    </lineage>
</organism>
<protein>
    <submittedName>
        <fullName evidence="3">Cysteine hydrolase</fullName>
    </submittedName>
</protein>
<dbReference type="Proteomes" id="UP000661112">
    <property type="component" value="Unassembled WGS sequence"/>
</dbReference>
<accession>A0ABR8D4D1</accession>
<keyword evidence="1 3" id="KW-0378">Hydrolase</keyword>
<dbReference type="InterPro" id="IPR050272">
    <property type="entry name" value="Isochorismatase-like_hydrls"/>
</dbReference>
<dbReference type="EMBL" id="JACJSG010000019">
    <property type="protein sequence ID" value="MBD2502019.1"/>
    <property type="molecule type" value="Genomic_DNA"/>
</dbReference>
<name>A0ABR8D4D1_9NOST</name>
<evidence type="ECO:0000313" key="3">
    <source>
        <dbReference type="EMBL" id="MBD2502019.1"/>
    </source>
</evidence>
<keyword evidence="4" id="KW-1185">Reference proteome</keyword>
<dbReference type="SUPFAM" id="SSF52499">
    <property type="entry name" value="Isochorismatase-like hydrolases"/>
    <property type="match status" value="1"/>
</dbReference>
<dbReference type="InterPro" id="IPR000868">
    <property type="entry name" value="Isochorismatase-like_dom"/>
</dbReference>
<reference evidence="3 4" key="1">
    <citation type="journal article" date="2020" name="ISME J.">
        <title>Comparative genomics reveals insights into cyanobacterial evolution and habitat adaptation.</title>
        <authorList>
            <person name="Chen M.Y."/>
            <person name="Teng W.K."/>
            <person name="Zhao L."/>
            <person name="Hu C.X."/>
            <person name="Zhou Y.K."/>
            <person name="Han B.P."/>
            <person name="Song L.R."/>
            <person name="Shu W.S."/>
        </authorList>
    </citation>
    <scope>NUCLEOTIDE SEQUENCE [LARGE SCALE GENOMIC DNA]</scope>
    <source>
        <strain evidence="3 4">FACHB-119</strain>
    </source>
</reference>